<evidence type="ECO:0000256" key="1">
    <source>
        <dbReference type="SAM" id="MobiDB-lite"/>
    </source>
</evidence>
<evidence type="ECO:0000259" key="2">
    <source>
        <dbReference type="PROSITE" id="PS50003"/>
    </source>
</evidence>
<keyword evidence="4" id="KW-1185">Reference proteome</keyword>
<sequence length="227" mass="25760">MKTAGITSTSCLDDEDYEVYEDDEDPSSYSSNQPVDNTLFMEGLLKKRGDVTKAFRERWVVLHWDEELGYILSYSECEQKEDGSVGPKEGDEPKVLIVRGANLRAKSKIKGNAKYAIGDRDRQKLCLFFQEGPGGRSGDKVHVFLFETDEELKEWTGYLKMAVEKTIKWSGNAGPMRMMKNAMTSMTDTIMGTASKTFSRQMKQHQRKEQADMSKSIKNFTDGLFGK</sequence>
<protein>
    <recommendedName>
        <fullName evidence="2">PH domain-containing protein</fullName>
    </recommendedName>
</protein>
<dbReference type="Gene3D" id="2.30.29.30">
    <property type="entry name" value="Pleckstrin-homology domain (PH domain)/Phosphotyrosine-binding domain (PTB)"/>
    <property type="match status" value="1"/>
</dbReference>
<dbReference type="PROSITE" id="PS50003">
    <property type="entry name" value="PH_DOMAIN"/>
    <property type="match status" value="1"/>
</dbReference>
<dbReference type="SMART" id="SM00233">
    <property type="entry name" value="PH"/>
    <property type="match status" value="1"/>
</dbReference>
<dbReference type="InterPro" id="IPR001849">
    <property type="entry name" value="PH_domain"/>
</dbReference>
<dbReference type="Pfam" id="PF00169">
    <property type="entry name" value="PH"/>
    <property type="match status" value="1"/>
</dbReference>
<dbReference type="EMBL" id="CP031047">
    <property type="protein sequence ID" value="QDZ24707.1"/>
    <property type="molecule type" value="Genomic_DNA"/>
</dbReference>
<proteinExistence type="predicted"/>
<name>A0A5B8MW99_9CHLO</name>
<dbReference type="SUPFAM" id="SSF50729">
    <property type="entry name" value="PH domain-like"/>
    <property type="match status" value="1"/>
</dbReference>
<feature type="region of interest" description="Disordered" evidence="1">
    <location>
        <begin position="1"/>
        <end position="33"/>
    </location>
</feature>
<feature type="compositionally biased region" description="Polar residues" evidence="1">
    <location>
        <begin position="1"/>
        <end position="11"/>
    </location>
</feature>
<dbReference type="Proteomes" id="UP000316726">
    <property type="component" value="Chromosome 14"/>
</dbReference>
<reference evidence="3 4" key="1">
    <citation type="submission" date="2018-07" db="EMBL/GenBank/DDBJ databases">
        <title>The complete nuclear genome of the prasinophyte Chloropicon primus (CCMP1205).</title>
        <authorList>
            <person name="Pombert J.-F."/>
            <person name="Otis C."/>
            <person name="Turmel M."/>
            <person name="Lemieux C."/>
        </authorList>
    </citation>
    <scope>NUCLEOTIDE SEQUENCE [LARGE SCALE GENOMIC DNA]</scope>
    <source>
        <strain evidence="3 4">CCMP1205</strain>
    </source>
</reference>
<feature type="compositionally biased region" description="Acidic residues" evidence="1">
    <location>
        <begin position="12"/>
        <end position="26"/>
    </location>
</feature>
<organism evidence="3 4">
    <name type="scientific">Chloropicon primus</name>
    <dbReference type="NCBI Taxonomy" id="1764295"/>
    <lineage>
        <taxon>Eukaryota</taxon>
        <taxon>Viridiplantae</taxon>
        <taxon>Chlorophyta</taxon>
        <taxon>Chloropicophyceae</taxon>
        <taxon>Chloropicales</taxon>
        <taxon>Chloropicaceae</taxon>
        <taxon>Chloropicon</taxon>
    </lineage>
</organism>
<dbReference type="InterPro" id="IPR011993">
    <property type="entry name" value="PH-like_dom_sf"/>
</dbReference>
<gene>
    <name evidence="3" type="ORF">A3770_14p72250</name>
</gene>
<evidence type="ECO:0000313" key="3">
    <source>
        <dbReference type="EMBL" id="QDZ24707.1"/>
    </source>
</evidence>
<accession>A0A5B8MW99</accession>
<dbReference type="AlphaFoldDB" id="A0A5B8MW99"/>
<feature type="domain" description="PH" evidence="2">
    <location>
        <begin position="38"/>
        <end position="164"/>
    </location>
</feature>
<evidence type="ECO:0000313" key="4">
    <source>
        <dbReference type="Proteomes" id="UP000316726"/>
    </source>
</evidence>